<dbReference type="KEGG" id="arev:RVR_9650"/>
<proteinExistence type="predicted"/>
<reference evidence="3 4" key="3">
    <citation type="journal article" date="2011" name="Nat. Chem. Biol.">
        <title>Reveromycin A biosynthesis uses RevG and RevJ for stereospecific spiroacetal formation.</title>
        <authorList>
            <person name="Takahashi S."/>
            <person name="Toyoda A."/>
            <person name="Sekiyama Y."/>
            <person name="Takagi H."/>
            <person name="Nogawa T."/>
            <person name="Uramoto M."/>
            <person name="Suzuki R."/>
            <person name="Koshino H."/>
            <person name="Kumano T."/>
            <person name="Panthee S."/>
            <person name="Dairi T."/>
            <person name="Ishikawa J."/>
            <person name="Ikeda H."/>
            <person name="Sakaki Y."/>
            <person name="Osada H."/>
        </authorList>
    </citation>
    <scope>NUCLEOTIDE SEQUENCE [LARGE SCALE GENOMIC DNA]</scope>
    <source>
        <strain evidence="3 4">SN-593</strain>
    </source>
</reference>
<evidence type="ECO:0000256" key="1">
    <source>
        <dbReference type="SAM" id="MobiDB-lite"/>
    </source>
</evidence>
<dbReference type="Gene3D" id="3.30.559.30">
    <property type="entry name" value="Nonribosomal peptide synthetase, condensation domain"/>
    <property type="match status" value="1"/>
</dbReference>
<evidence type="ECO:0000313" key="3">
    <source>
        <dbReference type="EMBL" id="BBB01990.1"/>
    </source>
</evidence>
<dbReference type="GO" id="GO:0043041">
    <property type="term" value="P:amino acid activation for nonribosomal peptide biosynthetic process"/>
    <property type="evidence" value="ECO:0007669"/>
    <property type="project" value="TreeGrafter"/>
</dbReference>
<evidence type="ECO:0000313" key="4">
    <source>
        <dbReference type="Proteomes" id="UP000595703"/>
    </source>
</evidence>
<dbReference type="SUPFAM" id="SSF52777">
    <property type="entry name" value="CoA-dependent acyltransferases"/>
    <property type="match status" value="2"/>
</dbReference>
<sequence length="493" mass="52623">MGGAGNDLAGRLERLTTAQRALLKRRLGQRASPGPYRPSATQFGIWLFEQLNPGTSTYHNPAAVRLSGPVDEDLLRAALQRVQDRHEPLRSRYPADEDGVPRAFVEPPDALRLPWRVEDVSALPDPEQEAARIVAREAVTPFRLDRGPVWRCLLVRTGPEERVLVTTLHHIVSDGGSLGVLLAELGALYPALAAGERPCPADPPQGYFALAAKDTVPPGALEHWLTILDGAPDRIDLSALAEWPGRGEPPSPPAPDGGSAPTGPARGAAVDRRWAGRELTLQVPDGTATALEDLCARHGSSLFTGLVAASAATLYRTSGQDDLVLTTPVDRRGHEGRALIGCFVNTVVLRLRVGPDDRLDTLLARAAGVVADALAHSGLPFSRLVSALPRRGGGRSPFGNVAVVHNNAPMDAVSLGGLRLSHHPLPPVEVKHDLALSWNRRRDGLTGRIEYAARFPDAAVEHLGAHLRHTVETLAAAPATRVADLPGLSEVAR</sequence>
<dbReference type="EMBL" id="AP018365">
    <property type="protein sequence ID" value="BBB01990.1"/>
    <property type="molecule type" value="Genomic_DNA"/>
</dbReference>
<dbReference type="CDD" id="cd19531">
    <property type="entry name" value="LCL_NRPS-like"/>
    <property type="match status" value="1"/>
</dbReference>
<dbReference type="PANTHER" id="PTHR45527:SF1">
    <property type="entry name" value="FATTY ACID SYNTHASE"/>
    <property type="match status" value="1"/>
</dbReference>
<reference evidence="3 4" key="4">
    <citation type="journal article" date="2020" name="Sci. Rep.">
        <title>beta-carboline chemical signals induce reveromycin production through a LuxR family regulator in Streptomyces sp. SN-593.</title>
        <authorList>
            <person name="Panthee S."/>
            <person name="Kito N."/>
            <person name="Hayashi T."/>
            <person name="Shimizu T."/>
            <person name="Ishikawa J."/>
            <person name="Hamamoto H."/>
            <person name="Osada H."/>
            <person name="Takahashi S."/>
        </authorList>
    </citation>
    <scope>NUCLEOTIDE SEQUENCE [LARGE SCALE GENOMIC DNA]</scope>
    <source>
        <strain evidence="3 4">SN-593</strain>
    </source>
</reference>
<reference evidence="3 4" key="1">
    <citation type="journal article" date="2010" name="J. Bacteriol.">
        <title>Biochemical characterization of a novel indole prenyltransferase from Streptomyces sp. SN-593.</title>
        <authorList>
            <person name="Takahashi S."/>
            <person name="Takagi H."/>
            <person name="Toyoda A."/>
            <person name="Uramoto M."/>
            <person name="Nogawa T."/>
            <person name="Ueki M."/>
            <person name="Sakaki Y."/>
            <person name="Osada H."/>
        </authorList>
    </citation>
    <scope>NUCLEOTIDE SEQUENCE [LARGE SCALE GENOMIC DNA]</scope>
    <source>
        <strain evidence="3 4">SN-593</strain>
    </source>
</reference>
<feature type="domain" description="Condensation" evidence="2">
    <location>
        <begin position="39"/>
        <end position="490"/>
    </location>
</feature>
<dbReference type="GO" id="GO:0008610">
    <property type="term" value="P:lipid biosynthetic process"/>
    <property type="evidence" value="ECO:0007669"/>
    <property type="project" value="UniProtKB-ARBA"/>
</dbReference>
<accession>A0A7U3VSR7</accession>
<feature type="compositionally biased region" description="Low complexity" evidence="1">
    <location>
        <begin position="256"/>
        <end position="265"/>
    </location>
</feature>
<dbReference type="GO" id="GO:0005829">
    <property type="term" value="C:cytosol"/>
    <property type="evidence" value="ECO:0007669"/>
    <property type="project" value="TreeGrafter"/>
</dbReference>
<evidence type="ECO:0000259" key="2">
    <source>
        <dbReference type="Pfam" id="PF00668"/>
    </source>
</evidence>
<organism evidence="3 4">
    <name type="scientific">Actinacidiphila reveromycinica</name>
    <dbReference type="NCBI Taxonomy" id="659352"/>
    <lineage>
        <taxon>Bacteria</taxon>
        <taxon>Bacillati</taxon>
        <taxon>Actinomycetota</taxon>
        <taxon>Actinomycetes</taxon>
        <taxon>Kitasatosporales</taxon>
        <taxon>Streptomycetaceae</taxon>
        <taxon>Actinacidiphila</taxon>
    </lineage>
</organism>
<dbReference type="InterPro" id="IPR001242">
    <property type="entry name" value="Condensation_dom"/>
</dbReference>
<reference evidence="3 4" key="2">
    <citation type="journal article" date="2011" name="J. Antibiot.">
        <title>Furaquinocins I and J: novel polyketide isoprenoid hybrid compounds from Streptomyces reveromyceticus SN-593.</title>
        <authorList>
            <person name="Panthee S."/>
            <person name="Takahashi S."/>
            <person name="Takagi H."/>
            <person name="Nogawa T."/>
            <person name="Oowada E."/>
            <person name="Uramoto M."/>
            <person name="Osada H."/>
        </authorList>
    </citation>
    <scope>NUCLEOTIDE SEQUENCE [LARGE SCALE GENOMIC DNA]</scope>
    <source>
        <strain evidence="3 4">SN-593</strain>
    </source>
</reference>
<dbReference type="Gene3D" id="3.30.559.10">
    <property type="entry name" value="Chloramphenicol acetyltransferase-like domain"/>
    <property type="match status" value="1"/>
</dbReference>
<dbReference type="AlphaFoldDB" id="A0A7U3VSR7"/>
<dbReference type="GO" id="GO:0031177">
    <property type="term" value="F:phosphopantetheine binding"/>
    <property type="evidence" value="ECO:0007669"/>
    <property type="project" value="TreeGrafter"/>
</dbReference>
<dbReference type="InterPro" id="IPR023213">
    <property type="entry name" value="CAT-like_dom_sf"/>
</dbReference>
<gene>
    <name evidence="3" type="ORF">RVR_9650</name>
</gene>
<dbReference type="GO" id="GO:0047527">
    <property type="term" value="F:2,3-dihydroxybenzoate-serine ligase activity"/>
    <property type="evidence" value="ECO:0007669"/>
    <property type="project" value="TreeGrafter"/>
</dbReference>
<feature type="region of interest" description="Disordered" evidence="1">
    <location>
        <begin position="241"/>
        <end position="269"/>
    </location>
</feature>
<protein>
    <submittedName>
        <fullName evidence="3">Putative non-ribosomal peptide synthase</fullName>
    </submittedName>
</protein>
<dbReference type="PANTHER" id="PTHR45527">
    <property type="entry name" value="NONRIBOSOMAL PEPTIDE SYNTHETASE"/>
    <property type="match status" value="1"/>
</dbReference>
<dbReference type="GO" id="GO:0009239">
    <property type="term" value="P:enterobactin biosynthetic process"/>
    <property type="evidence" value="ECO:0007669"/>
    <property type="project" value="TreeGrafter"/>
</dbReference>
<dbReference type="Proteomes" id="UP000595703">
    <property type="component" value="Chromosome"/>
</dbReference>
<dbReference type="GO" id="GO:0009366">
    <property type="term" value="C:enterobactin synthetase complex"/>
    <property type="evidence" value="ECO:0007669"/>
    <property type="project" value="TreeGrafter"/>
</dbReference>
<keyword evidence="4" id="KW-1185">Reference proteome</keyword>
<name>A0A7U3VSR7_9ACTN</name>
<dbReference type="Pfam" id="PF00668">
    <property type="entry name" value="Condensation"/>
    <property type="match status" value="1"/>
</dbReference>